<reference evidence="2 3" key="1">
    <citation type="submission" date="2013-05" db="EMBL/GenBank/DDBJ databases">
        <title>Draft genome of the parasitic nematode Anyclostoma ceylanicum.</title>
        <authorList>
            <person name="Mitreva M."/>
        </authorList>
    </citation>
    <scope>NUCLEOTIDE SEQUENCE [LARGE SCALE GENOMIC DNA]</scope>
</reference>
<dbReference type="AlphaFoldDB" id="A0A0D6LWM1"/>
<dbReference type="GO" id="GO:0033925">
    <property type="term" value="F:mannosyl-glycoprotein endo-beta-N-acetylglucosaminidase activity"/>
    <property type="evidence" value="ECO:0007669"/>
    <property type="project" value="UniProtKB-EC"/>
</dbReference>
<proteinExistence type="predicted"/>
<accession>A0A0D6LWM1</accession>
<dbReference type="PANTHER" id="PTHR13246">
    <property type="entry name" value="ENDO BETA N-ACETYLGLUCOSAMINIDASE"/>
    <property type="match status" value="1"/>
</dbReference>
<name>A0A0D6LWM1_9BILA</name>
<protein>
    <submittedName>
        <fullName evidence="2">Glycosyl hydrolase family 85</fullName>
    </submittedName>
</protein>
<dbReference type="Proteomes" id="UP000054495">
    <property type="component" value="Unassembled WGS sequence"/>
</dbReference>
<evidence type="ECO:0000313" key="3">
    <source>
        <dbReference type="Proteomes" id="UP000054495"/>
    </source>
</evidence>
<gene>
    <name evidence="2" type="ORF">ANCCEY_06391</name>
</gene>
<keyword evidence="2" id="KW-0378">Hydrolase</keyword>
<dbReference type="PANTHER" id="PTHR13246:SF1">
    <property type="entry name" value="CYTOSOLIC ENDO-BETA-N-ACETYLGLUCOSAMINIDASE"/>
    <property type="match status" value="1"/>
</dbReference>
<dbReference type="InterPro" id="IPR005201">
    <property type="entry name" value="TIM_ENGase"/>
</dbReference>
<dbReference type="EMBL" id="KE124940">
    <property type="protein sequence ID" value="EPB74491.1"/>
    <property type="molecule type" value="Genomic_DNA"/>
</dbReference>
<keyword evidence="3" id="KW-1185">Reference proteome</keyword>
<sequence>MANPVIETDAGLRIATGCLVLGTFITEWTGGAKLCERFLASEDSVRITVQSLVAIARHYTFDGYLINIENAIMPEQLHNLQLFLRLLTEMMRASATFSRVLWYDSVTGTGKLSWQNKLNELNRIWYDNCDGIYLNYNWDDEMLLSSADFGALNKIFVGIDGNYDHTIFGFWKKLALYTPARPILQLPISTNFCAGFTKDAEGYSFAQPIPMKNGGVLLRKGSCTRLFCFDVHCSGCRITARASRDVGLIVNDTLTEGTRDGTSFTVTIRGAFHLHSLHVATDVIHTFQKSNS</sequence>
<dbReference type="InterPro" id="IPR032979">
    <property type="entry name" value="ENGase"/>
</dbReference>
<dbReference type="GO" id="GO:0005829">
    <property type="term" value="C:cytosol"/>
    <property type="evidence" value="ECO:0007669"/>
    <property type="project" value="UniProtKB-SubCell"/>
</dbReference>
<dbReference type="SUPFAM" id="SSF51445">
    <property type="entry name" value="(Trans)glycosidases"/>
    <property type="match status" value="1"/>
</dbReference>
<dbReference type="Gene3D" id="3.20.20.80">
    <property type="entry name" value="Glycosidases"/>
    <property type="match status" value="1"/>
</dbReference>
<dbReference type="InterPro" id="IPR017853">
    <property type="entry name" value="GH"/>
</dbReference>
<evidence type="ECO:0000259" key="1">
    <source>
        <dbReference type="Pfam" id="PF03644"/>
    </source>
</evidence>
<evidence type="ECO:0000313" key="2">
    <source>
        <dbReference type="EMBL" id="EPB74491.1"/>
    </source>
</evidence>
<dbReference type="Pfam" id="PF03644">
    <property type="entry name" value="Glyco_hydro_85"/>
    <property type="match status" value="1"/>
</dbReference>
<organism evidence="2 3">
    <name type="scientific">Ancylostoma ceylanicum</name>
    <dbReference type="NCBI Taxonomy" id="53326"/>
    <lineage>
        <taxon>Eukaryota</taxon>
        <taxon>Metazoa</taxon>
        <taxon>Ecdysozoa</taxon>
        <taxon>Nematoda</taxon>
        <taxon>Chromadorea</taxon>
        <taxon>Rhabditida</taxon>
        <taxon>Rhabditina</taxon>
        <taxon>Rhabditomorpha</taxon>
        <taxon>Strongyloidea</taxon>
        <taxon>Ancylostomatidae</taxon>
        <taxon>Ancylostomatinae</taxon>
        <taxon>Ancylostoma</taxon>
    </lineage>
</organism>
<feature type="domain" description="Cytosolic endo-beta-N-acetylglucosaminidase TIM barrel" evidence="1">
    <location>
        <begin position="16"/>
        <end position="160"/>
    </location>
</feature>